<evidence type="ECO:0000259" key="7">
    <source>
        <dbReference type="PROSITE" id="PS50850"/>
    </source>
</evidence>
<feature type="transmembrane region" description="Helical" evidence="6">
    <location>
        <begin position="152"/>
        <end position="172"/>
    </location>
</feature>
<dbReference type="InterPro" id="IPR050189">
    <property type="entry name" value="MFS_Efflux_Transporters"/>
</dbReference>
<dbReference type="PROSITE" id="PS50850">
    <property type="entry name" value="MFS"/>
    <property type="match status" value="1"/>
</dbReference>
<feature type="transmembrane region" description="Helical" evidence="6">
    <location>
        <begin position="201"/>
        <end position="221"/>
    </location>
</feature>
<dbReference type="InterPro" id="IPR036259">
    <property type="entry name" value="MFS_trans_sf"/>
</dbReference>
<dbReference type="SUPFAM" id="SSF103473">
    <property type="entry name" value="MFS general substrate transporter"/>
    <property type="match status" value="1"/>
</dbReference>
<feature type="transmembrane region" description="Helical" evidence="6">
    <location>
        <begin position="98"/>
        <end position="115"/>
    </location>
</feature>
<feature type="transmembrane region" description="Helical" evidence="6">
    <location>
        <begin position="127"/>
        <end position="146"/>
    </location>
</feature>
<evidence type="ECO:0000313" key="9">
    <source>
        <dbReference type="Proteomes" id="UP001359781"/>
    </source>
</evidence>
<dbReference type="PANTHER" id="PTHR43124:SF10">
    <property type="entry name" value="PURINE EFFLUX PUMP PBUE"/>
    <property type="match status" value="1"/>
</dbReference>
<dbReference type="PANTHER" id="PTHR43124">
    <property type="entry name" value="PURINE EFFLUX PUMP PBUE"/>
    <property type="match status" value="1"/>
</dbReference>
<feature type="domain" description="Major facilitator superfamily (MFS) profile" evidence="7">
    <location>
        <begin position="4"/>
        <end position="376"/>
    </location>
</feature>
<evidence type="ECO:0000256" key="4">
    <source>
        <dbReference type="ARBA" id="ARBA00022989"/>
    </source>
</evidence>
<evidence type="ECO:0000256" key="1">
    <source>
        <dbReference type="ARBA" id="ARBA00004651"/>
    </source>
</evidence>
<feature type="transmembrane region" description="Helical" evidence="6">
    <location>
        <begin position="39"/>
        <end position="58"/>
    </location>
</feature>
<dbReference type="Gene3D" id="1.20.1250.20">
    <property type="entry name" value="MFS general substrate transporter like domains"/>
    <property type="match status" value="1"/>
</dbReference>
<comment type="caution">
    <text evidence="8">The sequence shown here is derived from an EMBL/GenBank/DDBJ whole genome shotgun (WGS) entry which is preliminary data.</text>
</comment>
<gene>
    <name evidence="8" type="ORF">V5S96_02445</name>
</gene>
<keyword evidence="9" id="KW-1185">Reference proteome</keyword>
<evidence type="ECO:0000256" key="2">
    <source>
        <dbReference type="ARBA" id="ARBA00022475"/>
    </source>
</evidence>
<evidence type="ECO:0000256" key="3">
    <source>
        <dbReference type="ARBA" id="ARBA00022692"/>
    </source>
</evidence>
<dbReference type="Pfam" id="PF07690">
    <property type="entry name" value="MFS_1"/>
    <property type="match status" value="1"/>
</dbReference>
<dbReference type="EMBL" id="JBAHVJ010000002">
    <property type="protein sequence ID" value="MEJ4099221.1"/>
    <property type="molecule type" value="Genomic_DNA"/>
</dbReference>
<feature type="transmembrane region" description="Helical" evidence="6">
    <location>
        <begin position="354"/>
        <end position="371"/>
    </location>
</feature>
<dbReference type="RefSeq" id="WP_337889793.1">
    <property type="nucleotide sequence ID" value="NZ_JBAHVI010000003.1"/>
</dbReference>
<keyword evidence="4 6" id="KW-1133">Transmembrane helix</keyword>
<evidence type="ECO:0000256" key="6">
    <source>
        <dbReference type="SAM" id="Phobius"/>
    </source>
</evidence>
<keyword evidence="5 6" id="KW-0472">Membrane</keyword>
<proteinExistence type="predicted"/>
<dbReference type="InterPro" id="IPR011701">
    <property type="entry name" value="MFS"/>
</dbReference>
<keyword evidence="2" id="KW-1003">Cell membrane</keyword>
<name>A0ABU8NW76_9CORY</name>
<evidence type="ECO:0000256" key="5">
    <source>
        <dbReference type="ARBA" id="ARBA00023136"/>
    </source>
</evidence>
<keyword evidence="3 6" id="KW-0812">Transmembrane</keyword>
<accession>A0ABU8NW76</accession>
<dbReference type="Proteomes" id="UP001359781">
    <property type="component" value="Unassembled WGS sequence"/>
</dbReference>
<sequence>MLKELWPFILGSMALGLDAYVLAGLVQEMSHDLGTTVSGVGMGVTVFTAAYALAGPLMAGRAARRPRRNLTLALCLFTAGNVATLLAPGIAVFLASRLLAGAAAGVYSPLSSAVAATMKPERKGQALSLVLAGLATGSVLGVPLGLLLAEHSNWRCTIGLIAALGALSLLGITRTHEDSFPSIQAPGFTASMKALARRTTALTVIVTLLTGMGSLGLYTYIQPLLQGSSLSGNTTTAIWVWGCGGAIAVFAIGKVLDSVKSTLAITAAIVSALALVLLLIGSTHSAYALMPGLFLWGALGWSSLAPQQHTLLSESPDNGATAVAANASANYLGSSLGSAAGAGLIAAGVTGQSLALWATLPLACAVLVQLFRMRITTD</sequence>
<evidence type="ECO:0000313" key="8">
    <source>
        <dbReference type="EMBL" id="MEJ4099221.1"/>
    </source>
</evidence>
<comment type="subcellular location">
    <subcellularLocation>
        <location evidence="1">Cell membrane</location>
        <topology evidence="1">Multi-pass membrane protein</topology>
    </subcellularLocation>
</comment>
<feature type="transmembrane region" description="Helical" evidence="6">
    <location>
        <begin position="236"/>
        <end position="256"/>
    </location>
</feature>
<feature type="transmembrane region" description="Helical" evidence="6">
    <location>
        <begin position="70"/>
        <end position="92"/>
    </location>
</feature>
<protein>
    <submittedName>
        <fullName evidence="8">MFS transporter</fullName>
    </submittedName>
</protein>
<organism evidence="8 9">
    <name type="scientific">Corynebacterium mastitidis</name>
    <dbReference type="NCBI Taxonomy" id="161890"/>
    <lineage>
        <taxon>Bacteria</taxon>
        <taxon>Bacillati</taxon>
        <taxon>Actinomycetota</taxon>
        <taxon>Actinomycetes</taxon>
        <taxon>Mycobacteriales</taxon>
        <taxon>Corynebacteriaceae</taxon>
        <taxon>Corynebacterium</taxon>
    </lineage>
</organism>
<dbReference type="InterPro" id="IPR020846">
    <property type="entry name" value="MFS_dom"/>
</dbReference>
<reference evidence="8 9" key="1">
    <citation type="submission" date="2024-02" db="EMBL/GenBank/DDBJ databases">
        <title>Whole genome sequencing and characterization of Corynebacterium isolated from the ocular surface of dry eye disease sufferers.</title>
        <authorList>
            <person name="Naqvi M."/>
        </authorList>
    </citation>
    <scope>NUCLEOTIDE SEQUENCE [LARGE SCALE GENOMIC DNA]</scope>
    <source>
        <strain evidence="8 9">PCRF</strain>
    </source>
</reference>
<feature type="transmembrane region" description="Helical" evidence="6">
    <location>
        <begin position="263"/>
        <end position="280"/>
    </location>
</feature>